<dbReference type="Proteomes" id="UP000289738">
    <property type="component" value="Chromosome A07"/>
</dbReference>
<comment type="caution">
    <text evidence="1">The sequence shown here is derived from an EMBL/GenBank/DDBJ whole genome shotgun (WGS) entry which is preliminary data.</text>
</comment>
<evidence type="ECO:0000313" key="1">
    <source>
        <dbReference type="EMBL" id="RYR49521.1"/>
    </source>
</evidence>
<dbReference type="AlphaFoldDB" id="A0A445CF28"/>
<dbReference type="SUPFAM" id="SSF158694">
    <property type="entry name" value="UraD-Like"/>
    <property type="match status" value="1"/>
</dbReference>
<evidence type="ECO:0008006" key="3">
    <source>
        <dbReference type="Google" id="ProtNLM"/>
    </source>
</evidence>
<evidence type="ECO:0000313" key="2">
    <source>
        <dbReference type="Proteomes" id="UP000289738"/>
    </source>
</evidence>
<organism evidence="1 2">
    <name type="scientific">Arachis hypogaea</name>
    <name type="common">Peanut</name>
    <dbReference type="NCBI Taxonomy" id="3818"/>
    <lineage>
        <taxon>Eukaryota</taxon>
        <taxon>Viridiplantae</taxon>
        <taxon>Streptophyta</taxon>
        <taxon>Embryophyta</taxon>
        <taxon>Tracheophyta</taxon>
        <taxon>Spermatophyta</taxon>
        <taxon>Magnoliopsida</taxon>
        <taxon>eudicotyledons</taxon>
        <taxon>Gunneridae</taxon>
        <taxon>Pentapetalae</taxon>
        <taxon>rosids</taxon>
        <taxon>fabids</taxon>
        <taxon>Fabales</taxon>
        <taxon>Fabaceae</taxon>
        <taxon>Papilionoideae</taxon>
        <taxon>50 kb inversion clade</taxon>
        <taxon>dalbergioids sensu lato</taxon>
        <taxon>Dalbergieae</taxon>
        <taxon>Pterocarpus clade</taxon>
        <taxon>Arachis</taxon>
    </lineage>
</organism>
<dbReference type="InterPro" id="IPR036778">
    <property type="entry name" value="OHCU_decarboxylase_sf"/>
</dbReference>
<name>A0A445CF28_ARAHY</name>
<accession>A0A445CF28</accession>
<protein>
    <recommendedName>
        <fullName evidence="3">Oxo-4-hydroxy-4-carboxy-5-ureidoimidazoline decarboxylase domain-containing protein</fullName>
    </recommendedName>
</protein>
<dbReference type="Gene3D" id="1.10.3330.10">
    <property type="entry name" value="Oxo-4-hydroxy-4-carboxy-5-ureidoimidazoline decarboxylase"/>
    <property type="match status" value="1"/>
</dbReference>
<keyword evidence="2" id="KW-1185">Reference proteome</keyword>
<dbReference type="STRING" id="3818.A0A445CF28"/>
<gene>
    <name evidence="1" type="ORF">Ahy_A07g036038</name>
</gene>
<sequence>MQKASPFSSLEHTTSFTQDLWFNESPIRSWLDAFSTHRHIGDAISRAPFKLVSELCQFGAKYRNKFSFEFLTTTDRGHSHKILEEARCENNLMVELDITSREEFIFIERELTKLWERLSQEKIQEERKEIGEVVQKSMEEEVVPSNSFDEIVSTGTKASMINYDLNKIPEENESIGVHV</sequence>
<reference evidence="1 2" key="1">
    <citation type="submission" date="2019-01" db="EMBL/GenBank/DDBJ databases">
        <title>Sequencing of cultivated peanut Arachis hypogaea provides insights into genome evolution and oil improvement.</title>
        <authorList>
            <person name="Chen X."/>
        </authorList>
    </citation>
    <scope>NUCLEOTIDE SEQUENCE [LARGE SCALE GENOMIC DNA]</scope>
    <source>
        <strain evidence="2">cv. Fuhuasheng</strain>
        <tissue evidence="1">Leaves</tissue>
    </source>
</reference>
<proteinExistence type="predicted"/>
<dbReference type="EMBL" id="SDMP01000007">
    <property type="protein sequence ID" value="RYR49521.1"/>
    <property type="molecule type" value="Genomic_DNA"/>
</dbReference>